<dbReference type="STRING" id="7260.B4MN36"/>
<organism evidence="4 5">
    <name type="scientific">Drosophila willistoni</name>
    <name type="common">Fruit fly</name>
    <dbReference type="NCBI Taxonomy" id="7260"/>
    <lineage>
        <taxon>Eukaryota</taxon>
        <taxon>Metazoa</taxon>
        <taxon>Ecdysozoa</taxon>
        <taxon>Arthropoda</taxon>
        <taxon>Hexapoda</taxon>
        <taxon>Insecta</taxon>
        <taxon>Pterygota</taxon>
        <taxon>Neoptera</taxon>
        <taxon>Endopterygota</taxon>
        <taxon>Diptera</taxon>
        <taxon>Brachycera</taxon>
        <taxon>Muscomorpha</taxon>
        <taxon>Ephydroidea</taxon>
        <taxon>Drosophilidae</taxon>
        <taxon>Drosophila</taxon>
        <taxon>Sophophora</taxon>
    </lineage>
</organism>
<keyword evidence="3" id="KW-0732">Signal</keyword>
<dbReference type="AlphaFoldDB" id="B4MN36"/>
<name>B4MN36_DROWI</name>
<feature type="region of interest" description="Disordered" evidence="1">
    <location>
        <begin position="38"/>
        <end position="61"/>
    </location>
</feature>
<dbReference type="FunCoup" id="B4MN36">
    <property type="interactions" value="22"/>
</dbReference>
<dbReference type="OMA" id="KPWRRVQ"/>
<evidence type="ECO:0000256" key="2">
    <source>
        <dbReference type="SAM" id="Phobius"/>
    </source>
</evidence>
<dbReference type="eggNOG" id="KOG2599">
    <property type="taxonomic scope" value="Eukaryota"/>
</dbReference>
<feature type="compositionally biased region" description="Basic and acidic residues" evidence="1">
    <location>
        <begin position="39"/>
        <end position="52"/>
    </location>
</feature>
<dbReference type="InParanoid" id="B4MN36"/>
<dbReference type="KEGG" id="dwi:6639105"/>
<evidence type="ECO:0000256" key="3">
    <source>
        <dbReference type="SAM" id="SignalP"/>
    </source>
</evidence>
<dbReference type="Proteomes" id="UP000007798">
    <property type="component" value="Unassembled WGS sequence"/>
</dbReference>
<dbReference type="HOGENOM" id="CLU_1572307_0_0_1"/>
<reference evidence="4 5" key="1">
    <citation type="journal article" date="2007" name="Nature">
        <title>Evolution of genes and genomes on the Drosophila phylogeny.</title>
        <authorList>
            <consortium name="Drosophila 12 Genomes Consortium"/>
            <person name="Clark A.G."/>
            <person name="Eisen M.B."/>
            <person name="Smith D.R."/>
            <person name="Bergman C.M."/>
            <person name="Oliver B."/>
            <person name="Markow T.A."/>
            <person name="Kaufman T.C."/>
            <person name="Kellis M."/>
            <person name="Gelbart W."/>
            <person name="Iyer V.N."/>
            <person name="Pollard D.A."/>
            <person name="Sackton T.B."/>
            <person name="Larracuente A.M."/>
            <person name="Singh N.D."/>
            <person name="Abad J.P."/>
            <person name="Abt D.N."/>
            <person name="Adryan B."/>
            <person name="Aguade M."/>
            <person name="Akashi H."/>
            <person name="Anderson W.W."/>
            <person name="Aquadro C.F."/>
            <person name="Ardell D.H."/>
            <person name="Arguello R."/>
            <person name="Artieri C.G."/>
            <person name="Barbash D.A."/>
            <person name="Barker D."/>
            <person name="Barsanti P."/>
            <person name="Batterham P."/>
            <person name="Batzoglou S."/>
            <person name="Begun D."/>
            <person name="Bhutkar A."/>
            <person name="Blanco E."/>
            <person name="Bosak S.A."/>
            <person name="Bradley R.K."/>
            <person name="Brand A.D."/>
            <person name="Brent M.R."/>
            <person name="Brooks A.N."/>
            <person name="Brown R.H."/>
            <person name="Butlin R.K."/>
            <person name="Caggese C."/>
            <person name="Calvi B.R."/>
            <person name="Bernardo de Carvalho A."/>
            <person name="Caspi A."/>
            <person name="Castrezana S."/>
            <person name="Celniker S.E."/>
            <person name="Chang J.L."/>
            <person name="Chapple C."/>
            <person name="Chatterji S."/>
            <person name="Chinwalla A."/>
            <person name="Civetta A."/>
            <person name="Clifton S.W."/>
            <person name="Comeron J.M."/>
            <person name="Costello J.C."/>
            <person name="Coyne J.A."/>
            <person name="Daub J."/>
            <person name="David R.G."/>
            <person name="Delcher A.L."/>
            <person name="Delehaunty K."/>
            <person name="Do C.B."/>
            <person name="Ebling H."/>
            <person name="Edwards K."/>
            <person name="Eickbush T."/>
            <person name="Evans J.D."/>
            <person name="Filipski A."/>
            <person name="Findeiss S."/>
            <person name="Freyhult E."/>
            <person name="Fulton L."/>
            <person name="Fulton R."/>
            <person name="Garcia A.C."/>
            <person name="Gardiner A."/>
            <person name="Garfield D.A."/>
            <person name="Garvin B.E."/>
            <person name="Gibson G."/>
            <person name="Gilbert D."/>
            <person name="Gnerre S."/>
            <person name="Godfrey J."/>
            <person name="Good R."/>
            <person name="Gotea V."/>
            <person name="Gravely B."/>
            <person name="Greenberg A.J."/>
            <person name="Griffiths-Jones S."/>
            <person name="Gross S."/>
            <person name="Guigo R."/>
            <person name="Gustafson E.A."/>
            <person name="Haerty W."/>
            <person name="Hahn M.W."/>
            <person name="Halligan D.L."/>
            <person name="Halpern A.L."/>
            <person name="Halter G.M."/>
            <person name="Han M.V."/>
            <person name="Heger A."/>
            <person name="Hillier L."/>
            <person name="Hinrichs A.S."/>
            <person name="Holmes I."/>
            <person name="Hoskins R.A."/>
            <person name="Hubisz M.J."/>
            <person name="Hultmark D."/>
            <person name="Huntley M.A."/>
            <person name="Jaffe D.B."/>
            <person name="Jagadeeshan S."/>
            <person name="Jeck W.R."/>
            <person name="Johnson J."/>
            <person name="Jones C.D."/>
            <person name="Jordan W.C."/>
            <person name="Karpen G.H."/>
            <person name="Kataoka E."/>
            <person name="Keightley P.D."/>
            <person name="Kheradpour P."/>
            <person name="Kirkness E.F."/>
            <person name="Koerich L.B."/>
            <person name="Kristiansen K."/>
            <person name="Kudrna D."/>
            <person name="Kulathinal R.J."/>
            <person name="Kumar S."/>
            <person name="Kwok R."/>
            <person name="Lander E."/>
            <person name="Langley C.H."/>
            <person name="Lapoint R."/>
            <person name="Lazzaro B.P."/>
            <person name="Lee S.J."/>
            <person name="Levesque L."/>
            <person name="Li R."/>
            <person name="Lin C.F."/>
            <person name="Lin M.F."/>
            <person name="Lindblad-Toh K."/>
            <person name="Llopart A."/>
            <person name="Long M."/>
            <person name="Low L."/>
            <person name="Lozovsky E."/>
            <person name="Lu J."/>
            <person name="Luo M."/>
            <person name="Machado C.A."/>
            <person name="Makalowski W."/>
            <person name="Marzo M."/>
            <person name="Matsuda M."/>
            <person name="Matzkin L."/>
            <person name="McAllister B."/>
            <person name="McBride C.S."/>
            <person name="McKernan B."/>
            <person name="McKernan K."/>
            <person name="Mendez-Lago M."/>
            <person name="Minx P."/>
            <person name="Mollenhauer M.U."/>
            <person name="Montooth K."/>
            <person name="Mount S.M."/>
            <person name="Mu X."/>
            <person name="Myers E."/>
            <person name="Negre B."/>
            <person name="Newfeld S."/>
            <person name="Nielsen R."/>
            <person name="Noor M.A."/>
            <person name="O'Grady P."/>
            <person name="Pachter L."/>
            <person name="Papaceit M."/>
            <person name="Parisi M.J."/>
            <person name="Parisi M."/>
            <person name="Parts L."/>
            <person name="Pedersen J.S."/>
            <person name="Pesole G."/>
            <person name="Phillippy A.M."/>
            <person name="Ponting C.P."/>
            <person name="Pop M."/>
            <person name="Porcelli D."/>
            <person name="Powell J.R."/>
            <person name="Prohaska S."/>
            <person name="Pruitt K."/>
            <person name="Puig M."/>
            <person name="Quesneville H."/>
            <person name="Ram K.R."/>
            <person name="Rand D."/>
            <person name="Rasmussen M.D."/>
            <person name="Reed L.K."/>
            <person name="Reenan R."/>
            <person name="Reily A."/>
            <person name="Remington K.A."/>
            <person name="Rieger T.T."/>
            <person name="Ritchie M.G."/>
            <person name="Robin C."/>
            <person name="Rogers Y.H."/>
            <person name="Rohde C."/>
            <person name="Rozas J."/>
            <person name="Rubenfield M.J."/>
            <person name="Ruiz A."/>
            <person name="Russo S."/>
            <person name="Salzberg S.L."/>
            <person name="Sanchez-Gracia A."/>
            <person name="Saranga D.J."/>
            <person name="Sato H."/>
            <person name="Schaeffer S.W."/>
            <person name="Schatz M.C."/>
            <person name="Schlenke T."/>
            <person name="Schwartz R."/>
            <person name="Segarra C."/>
            <person name="Singh R.S."/>
            <person name="Sirot L."/>
            <person name="Sirota M."/>
            <person name="Sisneros N.B."/>
            <person name="Smith C.D."/>
            <person name="Smith T.F."/>
            <person name="Spieth J."/>
            <person name="Stage D.E."/>
            <person name="Stark A."/>
            <person name="Stephan W."/>
            <person name="Strausberg R.L."/>
            <person name="Strempel S."/>
            <person name="Sturgill D."/>
            <person name="Sutton G."/>
            <person name="Sutton G.G."/>
            <person name="Tao W."/>
            <person name="Teichmann S."/>
            <person name="Tobari Y.N."/>
            <person name="Tomimura Y."/>
            <person name="Tsolas J.M."/>
            <person name="Valente V.L."/>
            <person name="Venter E."/>
            <person name="Venter J.C."/>
            <person name="Vicario S."/>
            <person name="Vieira F.G."/>
            <person name="Vilella A.J."/>
            <person name="Villasante A."/>
            <person name="Walenz B."/>
            <person name="Wang J."/>
            <person name="Wasserman M."/>
            <person name="Watts T."/>
            <person name="Wilson D."/>
            <person name="Wilson R.K."/>
            <person name="Wing R.A."/>
            <person name="Wolfner M.F."/>
            <person name="Wong A."/>
            <person name="Wong G.K."/>
            <person name="Wu C.I."/>
            <person name="Wu G."/>
            <person name="Yamamoto D."/>
            <person name="Yang H.P."/>
            <person name="Yang S.P."/>
            <person name="Yorke J.A."/>
            <person name="Yoshida K."/>
            <person name="Zdobnov E."/>
            <person name="Zhang P."/>
            <person name="Zhang Y."/>
            <person name="Zimin A.V."/>
            <person name="Baldwin J."/>
            <person name="Abdouelleil A."/>
            <person name="Abdulkadir J."/>
            <person name="Abebe A."/>
            <person name="Abera B."/>
            <person name="Abreu J."/>
            <person name="Acer S.C."/>
            <person name="Aftuck L."/>
            <person name="Alexander A."/>
            <person name="An P."/>
            <person name="Anderson E."/>
            <person name="Anderson S."/>
            <person name="Arachi H."/>
            <person name="Azer M."/>
            <person name="Bachantsang P."/>
            <person name="Barry A."/>
            <person name="Bayul T."/>
            <person name="Berlin A."/>
            <person name="Bessette D."/>
            <person name="Bloom T."/>
            <person name="Blye J."/>
            <person name="Boguslavskiy L."/>
            <person name="Bonnet C."/>
            <person name="Boukhgalter B."/>
            <person name="Bourzgui I."/>
            <person name="Brown A."/>
            <person name="Cahill P."/>
            <person name="Channer S."/>
            <person name="Cheshatsang Y."/>
            <person name="Chuda L."/>
            <person name="Citroen M."/>
            <person name="Collymore A."/>
            <person name="Cooke P."/>
            <person name="Costello M."/>
            <person name="D'Aco K."/>
            <person name="Daza R."/>
            <person name="De Haan G."/>
            <person name="DeGray S."/>
            <person name="DeMaso C."/>
            <person name="Dhargay N."/>
            <person name="Dooley K."/>
            <person name="Dooley E."/>
            <person name="Doricent M."/>
            <person name="Dorje P."/>
            <person name="Dorjee K."/>
            <person name="Dupes A."/>
            <person name="Elong R."/>
            <person name="Falk J."/>
            <person name="Farina A."/>
            <person name="Faro S."/>
            <person name="Ferguson D."/>
            <person name="Fisher S."/>
            <person name="Foley C.D."/>
            <person name="Franke A."/>
            <person name="Friedrich D."/>
            <person name="Gadbois L."/>
            <person name="Gearin G."/>
            <person name="Gearin C.R."/>
            <person name="Giannoukos G."/>
            <person name="Goode T."/>
            <person name="Graham J."/>
            <person name="Grandbois E."/>
            <person name="Grewal S."/>
            <person name="Gyaltsen K."/>
            <person name="Hafez N."/>
            <person name="Hagos B."/>
            <person name="Hall J."/>
            <person name="Henson C."/>
            <person name="Hollinger A."/>
            <person name="Honan T."/>
            <person name="Huard M.D."/>
            <person name="Hughes L."/>
            <person name="Hurhula B."/>
            <person name="Husby M.E."/>
            <person name="Kamat A."/>
            <person name="Kanga B."/>
            <person name="Kashin S."/>
            <person name="Khazanovich D."/>
            <person name="Kisner P."/>
            <person name="Lance K."/>
            <person name="Lara M."/>
            <person name="Lee W."/>
            <person name="Lennon N."/>
            <person name="Letendre F."/>
            <person name="LeVine R."/>
            <person name="Lipovsky A."/>
            <person name="Liu X."/>
            <person name="Liu J."/>
            <person name="Liu S."/>
            <person name="Lokyitsang T."/>
            <person name="Lokyitsang Y."/>
            <person name="Lubonja R."/>
            <person name="Lui A."/>
            <person name="MacDonald P."/>
            <person name="Magnisalis V."/>
            <person name="Maru K."/>
            <person name="Matthews C."/>
            <person name="McCusker W."/>
            <person name="McDonough S."/>
            <person name="Mehta T."/>
            <person name="Meldrim J."/>
            <person name="Meneus L."/>
            <person name="Mihai O."/>
            <person name="Mihalev A."/>
            <person name="Mihova T."/>
            <person name="Mittelman R."/>
            <person name="Mlenga V."/>
            <person name="Montmayeur A."/>
            <person name="Mulrain L."/>
            <person name="Navidi A."/>
            <person name="Naylor J."/>
            <person name="Negash T."/>
            <person name="Nguyen T."/>
            <person name="Nguyen N."/>
            <person name="Nicol R."/>
            <person name="Norbu C."/>
            <person name="Norbu N."/>
            <person name="Novod N."/>
            <person name="O'Neill B."/>
            <person name="Osman S."/>
            <person name="Markiewicz E."/>
            <person name="Oyono O.L."/>
            <person name="Patti C."/>
            <person name="Phunkhang P."/>
            <person name="Pierre F."/>
            <person name="Priest M."/>
            <person name="Raghuraman S."/>
            <person name="Rege F."/>
            <person name="Reyes R."/>
            <person name="Rise C."/>
            <person name="Rogov P."/>
            <person name="Ross K."/>
            <person name="Ryan E."/>
            <person name="Settipalli S."/>
            <person name="Shea T."/>
            <person name="Sherpa N."/>
            <person name="Shi L."/>
            <person name="Shih D."/>
            <person name="Sparrow T."/>
            <person name="Spaulding J."/>
            <person name="Stalker J."/>
            <person name="Stange-Thomann N."/>
            <person name="Stavropoulos S."/>
            <person name="Stone C."/>
            <person name="Strader C."/>
            <person name="Tesfaye S."/>
            <person name="Thomson T."/>
            <person name="Thoulutsang Y."/>
            <person name="Thoulutsang D."/>
            <person name="Topham K."/>
            <person name="Topping I."/>
            <person name="Tsamla T."/>
            <person name="Vassiliev H."/>
            <person name="Vo A."/>
            <person name="Wangchuk T."/>
            <person name="Wangdi T."/>
            <person name="Weiand M."/>
            <person name="Wilkinson J."/>
            <person name="Wilson A."/>
            <person name="Yadav S."/>
            <person name="Young G."/>
            <person name="Yu Q."/>
            <person name="Zembek L."/>
            <person name="Zhong D."/>
            <person name="Zimmer A."/>
            <person name="Zwirko Z."/>
            <person name="Jaffe D.B."/>
            <person name="Alvarez P."/>
            <person name="Brockman W."/>
            <person name="Butler J."/>
            <person name="Chin C."/>
            <person name="Gnerre S."/>
            <person name="Grabherr M."/>
            <person name="Kleber M."/>
            <person name="Mauceli E."/>
            <person name="MacCallum I."/>
        </authorList>
    </citation>
    <scope>NUCLEOTIDE SEQUENCE [LARGE SCALE GENOMIC DNA]</scope>
    <source>
        <strain evidence="5">Tucson 14030-0811.24</strain>
    </source>
</reference>
<evidence type="ECO:0000313" key="5">
    <source>
        <dbReference type="Proteomes" id="UP000007798"/>
    </source>
</evidence>
<evidence type="ECO:0000313" key="4">
    <source>
        <dbReference type="EMBL" id="EDW73592.1"/>
    </source>
</evidence>
<feature type="transmembrane region" description="Helical" evidence="2">
    <location>
        <begin position="85"/>
        <end position="109"/>
    </location>
</feature>
<sequence>MLLWLVLILGLAVASSAPDSDLTPMVEKYRPRYTLMAESKNKDSDDKLEPEKALGPQQPWRRLSSFGHNSPWPLNGLVALPTATILAPLLGPGLLLVGINLGALLYMLLSLLGLSPNRNLNDFYRQNLVEGNGKESDVYL</sequence>
<proteinExistence type="predicted"/>
<evidence type="ECO:0000256" key="1">
    <source>
        <dbReference type="SAM" id="MobiDB-lite"/>
    </source>
</evidence>
<dbReference type="EMBL" id="CH963847">
    <property type="protein sequence ID" value="EDW73592.1"/>
    <property type="molecule type" value="Genomic_DNA"/>
</dbReference>
<accession>B4MN36</accession>
<feature type="chain" id="PRO_5002818342" evidence="3">
    <location>
        <begin position="17"/>
        <end position="140"/>
    </location>
</feature>
<protein>
    <submittedName>
        <fullName evidence="4">Uncharacterized protein</fullName>
    </submittedName>
</protein>
<gene>
    <name evidence="4" type="primary">Dwil\GK19288</name>
    <name evidence="4" type="ORF">Dwil_GK19288</name>
</gene>
<feature type="signal peptide" evidence="3">
    <location>
        <begin position="1"/>
        <end position="16"/>
    </location>
</feature>
<keyword evidence="2" id="KW-0812">Transmembrane</keyword>
<keyword evidence="5" id="KW-1185">Reference proteome</keyword>
<keyword evidence="2" id="KW-1133">Transmembrane helix</keyword>
<keyword evidence="2" id="KW-0472">Membrane</keyword>